<evidence type="ECO:0000313" key="3">
    <source>
        <dbReference type="Proteomes" id="UP000660110"/>
    </source>
</evidence>
<evidence type="ECO:0000313" key="2">
    <source>
        <dbReference type="EMBL" id="GGF25877.1"/>
    </source>
</evidence>
<dbReference type="Pfam" id="PF24793">
    <property type="entry name" value="GINT1_N"/>
    <property type="match status" value="1"/>
</dbReference>
<reference evidence="2" key="1">
    <citation type="journal article" date="2014" name="Int. J. Syst. Evol. Microbiol.">
        <title>Complete genome sequence of Corynebacterium casei LMG S-19264T (=DSM 44701T), isolated from a smear-ripened cheese.</title>
        <authorList>
            <consortium name="US DOE Joint Genome Institute (JGI-PGF)"/>
            <person name="Walter F."/>
            <person name="Albersmeier A."/>
            <person name="Kalinowski J."/>
            <person name="Ruckert C."/>
        </authorList>
    </citation>
    <scope>NUCLEOTIDE SEQUENCE</scope>
    <source>
        <strain evidence="2">CGMCC 1.12153</strain>
    </source>
</reference>
<feature type="domain" description="Glucosamine inositolphosphorylceramide transferase 1 N-terminal" evidence="1">
    <location>
        <begin position="260"/>
        <end position="468"/>
    </location>
</feature>
<proteinExistence type="predicted"/>
<reference evidence="2" key="2">
    <citation type="submission" date="2020-09" db="EMBL/GenBank/DDBJ databases">
        <authorList>
            <person name="Sun Q."/>
            <person name="Zhou Y."/>
        </authorList>
    </citation>
    <scope>NUCLEOTIDE SEQUENCE</scope>
    <source>
        <strain evidence="2">CGMCC 1.12153</strain>
    </source>
</reference>
<keyword evidence="3" id="KW-1185">Reference proteome</keyword>
<dbReference type="InterPro" id="IPR056442">
    <property type="entry name" value="GINT1_N"/>
</dbReference>
<dbReference type="Proteomes" id="UP000660110">
    <property type="component" value="Unassembled WGS sequence"/>
</dbReference>
<dbReference type="SUPFAM" id="SSF75005">
    <property type="entry name" value="Arabinanase/levansucrase/invertase"/>
    <property type="match status" value="1"/>
</dbReference>
<dbReference type="AlphaFoldDB" id="A0A917B771"/>
<dbReference type="InterPro" id="IPR023296">
    <property type="entry name" value="Glyco_hydro_beta-prop_sf"/>
</dbReference>
<sequence length="534" mass="62660">MKLKPLRFGLMFDQHSIDKWQHKILKHVLSLKDVQLELIICRCRSPHCPIQREVSKIINLWNPSPMTIMKEEIADIKNFSLDFILYAGGQKNVEDDMKDIAKYGIWTFKHQLEKKPFGIEFSYEKKQTKVEFIKLERNQSYRVLKNGVYPTMLHSYANHLEFITEEVAEWPSQVCRDILNHRAHYFDKNEKTIYMEKPRIGVIPTLQIYKSVAKNRVGKWFNMLFRYEYWNVGVIESPIHMLLNNKQPKIQWLIPKKDVYYADPFGYEDGNNNLKILIEEVDPRTVKGKLSEVSFRKEGGNFHSLQVEHSKFQREHHLSYPFLLHSEGKIYCIPEASEANKVTIYQLNTVTGELENPRTIIDDFPAVDSTFIHYNDTWWLFCTKASRNGAENRELHIYYSDDLLKGWKPHALNPVKIDVSSSRPAGTPFVYNKELYRPAQDCSSTYGGSVVINKITSLTQYSFKEESCTHIFPQKDSLYPDGFHTVSSMNGELMMVDGKRISYHVSHLFKKFYKVRMIWANSKKLKLGFLQKKL</sequence>
<gene>
    <name evidence="2" type="ORF">GCM10010954_26030</name>
</gene>
<comment type="caution">
    <text evidence="2">The sequence shown here is derived from an EMBL/GenBank/DDBJ whole genome shotgun (WGS) entry which is preliminary data.</text>
</comment>
<name>A0A917B771_HALAA</name>
<organism evidence="2 3">
    <name type="scientific">Halobacillus andaensis</name>
    <dbReference type="NCBI Taxonomy" id="1176239"/>
    <lineage>
        <taxon>Bacteria</taxon>
        <taxon>Bacillati</taxon>
        <taxon>Bacillota</taxon>
        <taxon>Bacilli</taxon>
        <taxon>Bacillales</taxon>
        <taxon>Bacillaceae</taxon>
        <taxon>Halobacillus</taxon>
    </lineage>
</organism>
<evidence type="ECO:0000259" key="1">
    <source>
        <dbReference type="Pfam" id="PF24793"/>
    </source>
</evidence>
<accession>A0A917B771</accession>
<dbReference type="EMBL" id="BMEL01000003">
    <property type="protein sequence ID" value="GGF25877.1"/>
    <property type="molecule type" value="Genomic_DNA"/>
</dbReference>
<protein>
    <recommendedName>
        <fullName evidence="1">Glucosamine inositolphosphorylceramide transferase 1 N-terminal domain-containing protein</fullName>
    </recommendedName>
</protein>